<dbReference type="EMBL" id="CP137080">
    <property type="protein sequence ID" value="WOQ69582.1"/>
    <property type="molecule type" value="Genomic_DNA"/>
</dbReference>
<name>A0AAU0MHT9_9MICO</name>
<evidence type="ECO:0000313" key="4">
    <source>
        <dbReference type="EMBL" id="WOQ69582.1"/>
    </source>
</evidence>
<keyword evidence="2" id="KW-0812">Transmembrane</keyword>
<dbReference type="KEGG" id="mliy:RYJ27_12955"/>
<sequence>MPRGSALGMRWLGVGLAAALAVVTLGLWVTGRIGLYINPDSAWWAVSMSVVLLVAAVASCGVRVEDDAEHEHEHERDDLGRTPADPAEAAPAGALRRSRHRDAASPAPRPLLGAVASAAGGVIASAFVLLAIATPPASLSSELALARTSGAAPVLSTSATLALASSDDTSNFGIGEWASVIATTTDPTRFVGEPASLVGFVSSTGDTDGFSLTRLVIVHCVIDAQSASVPVSGAAGTDDLEDGQWVEVRGAFSRSASGGLVLEPVDVEPVDEPEDPYEY</sequence>
<dbReference type="AlphaFoldDB" id="A0AAU0MHT9"/>
<dbReference type="Pfam" id="PF21537">
    <property type="entry name" value="DUF1980_C"/>
    <property type="match status" value="1"/>
</dbReference>
<evidence type="ECO:0000259" key="3">
    <source>
        <dbReference type="Pfam" id="PF21537"/>
    </source>
</evidence>
<feature type="transmembrane region" description="Helical" evidence="2">
    <location>
        <begin position="42"/>
        <end position="62"/>
    </location>
</feature>
<protein>
    <submittedName>
        <fullName evidence="4">DUF1980 domain-containing protein</fullName>
    </submittedName>
</protein>
<feature type="transmembrane region" description="Helical" evidence="2">
    <location>
        <begin position="111"/>
        <end position="133"/>
    </location>
</feature>
<reference evidence="4 5" key="1">
    <citation type="submission" date="2023-10" db="EMBL/GenBank/DDBJ databases">
        <title>Y20.</title>
        <authorList>
            <person name="Zhang G."/>
            <person name="Ding Y."/>
        </authorList>
    </citation>
    <scope>NUCLEOTIDE SEQUENCE [LARGE SCALE GENOMIC DNA]</scope>
    <source>
        <strain evidence="4 5">Y20</strain>
    </source>
</reference>
<organism evidence="4 5">
    <name type="scientific">Microbacterium limosum</name>
    <dbReference type="NCBI Taxonomy" id="3079935"/>
    <lineage>
        <taxon>Bacteria</taxon>
        <taxon>Bacillati</taxon>
        <taxon>Actinomycetota</taxon>
        <taxon>Actinomycetes</taxon>
        <taxon>Micrococcales</taxon>
        <taxon>Microbacteriaceae</taxon>
        <taxon>Microbacterium</taxon>
    </lineage>
</organism>
<evidence type="ECO:0000256" key="1">
    <source>
        <dbReference type="SAM" id="MobiDB-lite"/>
    </source>
</evidence>
<evidence type="ECO:0000256" key="2">
    <source>
        <dbReference type="SAM" id="Phobius"/>
    </source>
</evidence>
<dbReference type="RefSeq" id="WP_330170701.1">
    <property type="nucleotide sequence ID" value="NZ_CP137080.1"/>
</dbReference>
<dbReference type="InterPro" id="IPR048447">
    <property type="entry name" value="DUF1980_C"/>
</dbReference>
<proteinExistence type="predicted"/>
<feature type="compositionally biased region" description="Basic and acidic residues" evidence="1">
    <location>
        <begin position="66"/>
        <end position="80"/>
    </location>
</feature>
<gene>
    <name evidence="4" type="ORF">RYJ27_12955</name>
</gene>
<evidence type="ECO:0000313" key="5">
    <source>
        <dbReference type="Proteomes" id="UP001329313"/>
    </source>
</evidence>
<feature type="transmembrane region" description="Helical" evidence="2">
    <location>
        <begin position="12"/>
        <end position="30"/>
    </location>
</feature>
<keyword evidence="2" id="KW-0472">Membrane</keyword>
<keyword evidence="2" id="KW-1133">Transmembrane helix</keyword>
<feature type="compositionally biased region" description="Low complexity" evidence="1">
    <location>
        <begin position="83"/>
        <end position="94"/>
    </location>
</feature>
<feature type="domain" description="DUF1980" evidence="3">
    <location>
        <begin position="184"/>
        <end position="279"/>
    </location>
</feature>
<keyword evidence="5" id="KW-1185">Reference proteome</keyword>
<dbReference type="Proteomes" id="UP001329313">
    <property type="component" value="Chromosome"/>
</dbReference>
<feature type="region of interest" description="Disordered" evidence="1">
    <location>
        <begin position="66"/>
        <end position="105"/>
    </location>
</feature>
<accession>A0AAU0MHT9</accession>